<dbReference type="Proteomes" id="UP000821845">
    <property type="component" value="Chromosome 5"/>
</dbReference>
<evidence type="ECO:0000313" key="1">
    <source>
        <dbReference type="EMBL" id="KAH6930407.1"/>
    </source>
</evidence>
<accession>A0ACB7S5F3</accession>
<keyword evidence="2" id="KW-1185">Reference proteome</keyword>
<comment type="caution">
    <text evidence="1">The sequence shown here is derived from an EMBL/GenBank/DDBJ whole genome shotgun (WGS) entry which is preliminary data.</text>
</comment>
<proteinExistence type="predicted"/>
<protein>
    <submittedName>
        <fullName evidence="1">Uncharacterized protein</fullName>
    </submittedName>
</protein>
<dbReference type="EMBL" id="CM023485">
    <property type="protein sequence ID" value="KAH6930407.1"/>
    <property type="molecule type" value="Genomic_DNA"/>
</dbReference>
<evidence type="ECO:0000313" key="2">
    <source>
        <dbReference type="Proteomes" id="UP000821845"/>
    </source>
</evidence>
<sequence length="112" mass="12784">MARSKPPLNMPKYKGTPEDVPIDKWFQLFDMKASEASGTHHDRCHFSEYIEGEAFKCYLTDFQQNLKECHIISGLNDGVPPDVELAFAGLSFKTSSEWLAFAQRVETSLRRV</sequence>
<organism evidence="1 2">
    <name type="scientific">Hyalomma asiaticum</name>
    <name type="common">Tick</name>
    <dbReference type="NCBI Taxonomy" id="266040"/>
    <lineage>
        <taxon>Eukaryota</taxon>
        <taxon>Metazoa</taxon>
        <taxon>Ecdysozoa</taxon>
        <taxon>Arthropoda</taxon>
        <taxon>Chelicerata</taxon>
        <taxon>Arachnida</taxon>
        <taxon>Acari</taxon>
        <taxon>Parasitiformes</taxon>
        <taxon>Ixodida</taxon>
        <taxon>Ixodoidea</taxon>
        <taxon>Ixodidae</taxon>
        <taxon>Hyalomminae</taxon>
        <taxon>Hyalomma</taxon>
    </lineage>
</organism>
<gene>
    <name evidence="1" type="ORF">HPB50_013259</name>
</gene>
<name>A0ACB7S5F3_HYAAI</name>
<reference evidence="1" key="1">
    <citation type="submission" date="2020-05" db="EMBL/GenBank/DDBJ databases">
        <title>Large-scale comparative analyses of tick genomes elucidate their genetic diversity and vector capacities.</title>
        <authorList>
            <person name="Jia N."/>
            <person name="Wang J."/>
            <person name="Shi W."/>
            <person name="Du L."/>
            <person name="Sun Y."/>
            <person name="Zhan W."/>
            <person name="Jiang J."/>
            <person name="Wang Q."/>
            <person name="Zhang B."/>
            <person name="Ji P."/>
            <person name="Sakyi L.B."/>
            <person name="Cui X."/>
            <person name="Yuan T."/>
            <person name="Jiang B."/>
            <person name="Yang W."/>
            <person name="Lam T.T.-Y."/>
            <person name="Chang Q."/>
            <person name="Ding S."/>
            <person name="Wang X."/>
            <person name="Zhu J."/>
            <person name="Ruan X."/>
            <person name="Zhao L."/>
            <person name="Wei J."/>
            <person name="Que T."/>
            <person name="Du C."/>
            <person name="Cheng J."/>
            <person name="Dai P."/>
            <person name="Han X."/>
            <person name="Huang E."/>
            <person name="Gao Y."/>
            <person name="Liu J."/>
            <person name="Shao H."/>
            <person name="Ye R."/>
            <person name="Li L."/>
            <person name="Wei W."/>
            <person name="Wang X."/>
            <person name="Wang C."/>
            <person name="Yang T."/>
            <person name="Huo Q."/>
            <person name="Li W."/>
            <person name="Guo W."/>
            <person name="Chen H."/>
            <person name="Zhou L."/>
            <person name="Ni X."/>
            <person name="Tian J."/>
            <person name="Zhou Y."/>
            <person name="Sheng Y."/>
            <person name="Liu T."/>
            <person name="Pan Y."/>
            <person name="Xia L."/>
            <person name="Li J."/>
            <person name="Zhao F."/>
            <person name="Cao W."/>
        </authorList>
    </citation>
    <scope>NUCLEOTIDE SEQUENCE</scope>
    <source>
        <strain evidence="1">Hyas-2018</strain>
    </source>
</reference>